<dbReference type="GO" id="GO:0006508">
    <property type="term" value="P:proteolysis"/>
    <property type="evidence" value="ECO:0007669"/>
    <property type="project" value="UniProtKB-KW"/>
</dbReference>
<dbReference type="InterPro" id="IPR036034">
    <property type="entry name" value="PDZ_sf"/>
</dbReference>
<keyword evidence="6 18" id="KW-0645">Protease</keyword>
<evidence type="ECO:0000256" key="11">
    <source>
        <dbReference type="ARBA" id="ARBA00022825"/>
    </source>
</evidence>
<dbReference type="GO" id="GO:0004252">
    <property type="term" value="F:serine-type endopeptidase activity"/>
    <property type="evidence" value="ECO:0007669"/>
    <property type="project" value="InterPro"/>
</dbReference>
<dbReference type="OrthoDB" id="9758917at2"/>
<evidence type="ECO:0000256" key="10">
    <source>
        <dbReference type="ARBA" id="ARBA00022801"/>
    </source>
</evidence>
<keyword evidence="16" id="KW-0472">Membrane</keyword>
<dbReference type="PANTHER" id="PTHR22939:SF130">
    <property type="entry name" value="PERIPLASMIC SERINE ENDOPROTEASE DEGP-LIKE-RELATED"/>
    <property type="match status" value="1"/>
</dbReference>
<dbReference type="Pfam" id="PF17820">
    <property type="entry name" value="PDZ_6"/>
    <property type="match status" value="1"/>
</dbReference>
<name>A0A1I7GWD7_9PROT</name>
<dbReference type="Proteomes" id="UP000183926">
    <property type="component" value="Unassembled WGS sequence"/>
</dbReference>
<dbReference type="Gene3D" id="2.40.10.120">
    <property type="match status" value="1"/>
</dbReference>
<evidence type="ECO:0000256" key="14">
    <source>
        <dbReference type="PIRSR" id="PIRSR611782-1"/>
    </source>
</evidence>
<feature type="transmembrane region" description="Helical" evidence="16">
    <location>
        <begin position="27"/>
        <end position="44"/>
    </location>
</feature>
<dbReference type="PRINTS" id="PR00834">
    <property type="entry name" value="PROTEASES2C"/>
</dbReference>
<dbReference type="InterPro" id="IPR009003">
    <property type="entry name" value="Peptidase_S1_PA"/>
</dbReference>
<evidence type="ECO:0000256" key="16">
    <source>
        <dbReference type="SAM" id="Phobius"/>
    </source>
</evidence>
<keyword evidence="12" id="KW-0346">Stress response</keyword>
<reference evidence="18 19" key="1">
    <citation type="submission" date="2016-10" db="EMBL/GenBank/DDBJ databases">
        <authorList>
            <person name="de Groot N.N."/>
        </authorList>
    </citation>
    <scope>NUCLEOTIDE SEQUENCE [LARGE SCALE GENOMIC DNA]</scope>
    <source>
        <strain evidence="18 19">Nm24</strain>
    </source>
</reference>
<dbReference type="PANTHER" id="PTHR22939">
    <property type="entry name" value="SERINE PROTEASE FAMILY S1C HTRA-RELATED"/>
    <property type="match status" value="1"/>
</dbReference>
<dbReference type="GO" id="GO:0042597">
    <property type="term" value="C:periplasmic space"/>
    <property type="evidence" value="ECO:0007669"/>
    <property type="project" value="UniProtKB-SubCell"/>
</dbReference>
<feature type="binding site" evidence="15">
    <location>
        <begin position="232"/>
        <end position="234"/>
    </location>
    <ligand>
        <name>substrate</name>
    </ligand>
</feature>
<keyword evidence="8" id="KW-0677">Repeat</keyword>
<evidence type="ECO:0000256" key="15">
    <source>
        <dbReference type="PIRSR" id="PIRSR611782-2"/>
    </source>
</evidence>
<comment type="catalytic activity">
    <reaction evidence="1">
        <text>Acts on substrates that are at least partially unfolded. The cleavage site P1 residue is normally between a pair of hydrophobic residues, such as Val-|-Val.</text>
        <dbReference type="EC" id="3.4.21.107"/>
    </reaction>
</comment>
<evidence type="ECO:0000313" key="19">
    <source>
        <dbReference type="Proteomes" id="UP000183926"/>
    </source>
</evidence>
<evidence type="ECO:0000256" key="8">
    <source>
        <dbReference type="ARBA" id="ARBA00022737"/>
    </source>
</evidence>
<dbReference type="EC" id="3.4.21.107" evidence="4"/>
<dbReference type="Pfam" id="PF13365">
    <property type="entry name" value="Trypsin_2"/>
    <property type="match status" value="1"/>
</dbReference>
<feature type="domain" description="PDZ" evidence="17">
    <location>
        <begin position="387"/>
        <end position="479"/>
    </location>
</feature>
<dbReference type="InterPro" id="IPR011782">
    <property type="entry name" value="Pept_S1C_Do"/>
</dbReference>
<protein>
    <recommendedName>
        <fullName evidence="5">Probable periplasmic serine endoprotease DegP-like</fullName>
        <ecNumber evidence="4">3.4.21.107</ecNumber>
    </recommendedName>
    <alternativeName>
        <fullName evidence="13">Protease Do</fullName>
    </alternativeName>
</protein>
<evidence type="ECO:0000256" key="5">
    <source>
        <dbReference type="ARBA" id="ARBA00013958"/>
    </source>
</evidence>
<proteinExistence type="inferred from homology"/>
<dbReference type="SMART" id="SM00228">
    <property type="entry name" value="PDZ"/>
    <property type="match status" value="2"/>
</dbReference>
<accession>A0A1I7GWD7</accession>
<evidence type="ECO:0000256" key="1">
    <source>
        <dbReference type="ARBA" id="ARBA00001772"/>
    </source>
</evidence>
<evidence type="ECO:0000256" key="7">
    <source>
        <dbReference type="ARBA" id="ARBA00022729"/>
    </source>
</evidence>
<evidence type="ECO:0000256" key="12">
    <source>
        <dbReference type="ARBA" id="ARBA00023016"/>
    </source>
</evidence>
<dbReference type="SUPFAM" id="SSF50494">
    <property type="entry name" value="Trypsin-like serine proteases"/>
    <property type="match status" value="1"/>
</dbReference>
<dbReference type="NCBIfam" id="TIGR02037">
    <property type="entry name" value="degP_htrA_DO"/>
    <property type="match status" value="1"/>
</dbReference>
<keyword evidence="10" id="KW-0378">Hydrolase</keyword>
<comment type="subcellular location">
    <subcellularLocation>
        <location evidence="2">Periplasm</location>
    </subcellularLocation>
</comment>
<evidence type="ECO:0000256" key="9">
    <source>
        <dbReference type="ARBA" id="ARBA00022764"/>
    </source>
</evidence>
<dbReference type="InterPro" id="IPR041489">
    <property type="entry name" value="PDZ_6"/>
</dbReference>
<dbReference type="InterPro" id="IPR001478">
    <property type="entry name" value="PDZ"/>
</dbReference>
<dbReference type="PROSITE" id="PS50106">
    <property type="entry name" value="PDZ"/>
    <property type="match status" value="2"/>
</dbReference>
<dbReference type="SUPFAM" id="SSF50156">
    <property type="entry name" value="PDZ domain-like"/>
    <property type="match status" value="2"/>
</dbReference>
<feature type="active site" description="Charge relay system" evidence="14">
    <location>
        <position position="161"/>
    </location>
</feature>
<evidence type="ECO:0000256" key="13">
    <source>
        <dbReference type="ARBA" id="ARBA00032850"/>
    </source>
</evidence>
<evidence type="ECO:0000256" key="4">
    <source>
        <dbReference type="ARBA" id="ARBA00013035"/>
    </source>
</evidence>
<dbReference type="InterPro" id="IPR001940">
    <property type="entry name" value="Peptidase_S1C"/>
</dbReference>
<comment type="similarity">
    <text evidence="3">Belongs to the peptidase S1C family.</text>
</comment>
<feature type="active site" description="Charge relay system" evidence="14">
    <location>
        <position position="234"/>
    </location>
</feature>
<organism evidence="18 19">
    <name type="scientific">Nitrosomonas eutropha</name>
    <dbReference type="NCBI Taxonomy" id="916"/>
    <lineage>
        <taxon>Bacteria</taxon>
        <taxon>Pseudomonadati</taxon>
        <taxon>Pseudomonadota</taxon>
        <taxon>Betaproteobacteria</taxon>
        <taxon>Nitrosomonadales</taxon>
        <taxon>Nitrosomonadaceae</taxon>
        <taxon>Nitrosomonas</taxon>
    </lineage>
</organism>
<evidence type="ECO:0000256" key="3">
    <source>
        <dbReference type="ARBA" id="ARBA00010541"/>
    </source>
</evidence>
<dbReference type="Pfam" id="PF13180">
    <property type="entry name" value="PDZ_2"/>
    <property type="match status" value="1"/>
</dbReference>
<dbReference type="FunFam" id="2.40.10.120:FF:000007">
    <property type="entry name" value="Periplasmic serine endoprotease DegP-like"/>
    <property type="match status" value="1"/>
</dbReference>
<feature type="active site" description="Charge relay system" evidence="14">
    <location>
        <position position="131"/>
    </location>
</feature>
<keyword evidence="16" id="KW-1133">Transmembrane helix</keyword>
<dbReference type="CDD" id="cd10839">
    <property type="entry name" value="cpPDZ1_DegP-like"/>
    <property type="match status" value="1"/>
</dbReference>
<dbReference type="AlphaFoldDB" id="A0A1I7GWD7"/>
<keyword evidence="9" id="KW-0574">Periplasm</keyword>
<feature type="binding site" evidence="15">
    <location>
        <position position="161"/>
    </location>
    <ligand>
        <name>substrate</name>
    </ligand>
</feature>
<keyword evidence="7" id="KW-0732">Signal</keyword>
<feature type="binding site" evidence="15">
    <location>
        <position position="131"/>
    </location>
    <ligand>
        <name>substrate</name>
    </ligand>
</feature>
<evidence type="ECO:0000313" key="18">
    <source>
        <dbReference type="EMBL" id="SFU52740.1"/>
    </source>
</evidence>
<evidence type="ECO:0000256" key="6">
    <source>
        <dbReference type="ARBA" id="ARBA00022670"/>
    </source>
</evidence>
<feature type="domain" description="PDZ" evidence="17">
    <location>
        <begin position="278"/>
        <end position="343"/>
    </location>
</feature>
<dbReference type="Gene3D" id="2.30.42.10">
    <property type="match status" value="2"/>
</dbReference>
<keyword evidence="16" id="KW-0812">Transmembrane</keyword>
<keyword evidence="11" id="KW-0720">Serine protease</keyword>
<evidence type="ECO:0000256" key="2">
    <source>
        <dbReference type="ARBA" id="ARBA00004418"/>
    </source>
</evidence>
<gene>
    <name evidence="18" type="ORF">SAMN05216339_103215</name>
</gene>
<evidence type="ECO:0000259" key="17">
    <source>
        <dbReference type="PROSITE" id="PS50106"/>
    </source>
</evidence>
<dbReference type="EMBL" id="FPBL01000003">
    <property type="protein sequence ID" value="SFU52740.1"/>
    <property type="molecule type" value="Genomic_DNA"/>
</dbReference>
<sequence>MISQSNPYPNTGLILIVATIKNTWQKIAFIIFLCWSVFMLPVSLQAKDLPDFTDLVERHGQAVVNISTVQTQQIGVGQLLPEIPNIPEDSPFYEFFRRHIQPFSGPRKYESRSLGSGFIISKDGYILTNAHVVEAANEITVRLTDKREFSAKVIGADQKTDIALLKIDANDLPVVTQGNPEQLKVGEWVVAIGAPFGFENTVTAGIVSAKGRSLAQESYVPFIQTDVAINPGNSGGPLFNMKGEVVGINSQIYSRTGGFMGLSFAIPIDVAMDIADQLKAYGKISRGKIGVMIQEMTDELAESFSLDKSRGALVVSVEKGGPADKAGIKIRDVILKFDGEDIEASSDLPRIVGNTKPGSKVPVEIWRSGSVKKMTVSVGEMPADSNIVNQKQSKSGDASSRLGLILKELSANQKNQLGIESGLLVDDVYDGIASSSGIRPGDIILGFNNQDIKSIKQFNKLLNDAPKGRNIALLIRRGDVATFITIKIDE</sequence>